<evidence type="ECO:0000256" key="1">
    <source>
        <dbReference type="SAM" id="MobiDB-lite"/>
    </source>
</evidence>
<organism evidence="2 3">
    <name type="scientific">Eimeria mitis</name>
    <dbReference type="NCBI Taxonomy" id="44415"/>
    <lineage>
        <taxon>Eukaryota</taxon>
        <taxon>Sar</taxon>
        <taxon>Alveolata</taxon>
        <taxon>Apicomplexa</taxon>
        <taxon>Conoidasida</taxon>
        <taxon>Coccidia</taxon>
        <taxon>Eucoccidiorida</taxon>
        <taxon>Eimeriorina</taxon>
        <taxon>Eimeriidae</taxon>
        <taxon>Eimeria</taxon>
    </lineage>
</organism>
<dbReference type="VEuPathDB" id="ToxoDB:EMH_0061990"/>
<dbReference type="EMBL" id="HG682844">
    <property type="protein sequence ID" value="CDJ30875.1"/>
    <property type="molecule type" value="Genomic_DNA"/>
</dbReference>
<reference evidence="2" key="1">
    <citation type="submission" date="2013-10" db="EMBL/GenBank/DDBJ databases">
        <title>Genomic analysis of the causative agents of coccidiosis in chickens.</title>
        <authorList>
            <person name="Reid A.J."/>
            <person name="Blake D."/>
            <person name="Billington K."/>
            <person name="Browne H."/>
            <person name="Dunn M."/>
            <person name="Hung S."/>
            <person name="Kawahara F."/>
            <person name="Miranda-Saavedra D."/>
            <person name="Mourier T."/>
            <person name="Nagra H."/>
            <person name="Otto T.D."/>
            <person name="Rawlings N."/>
            <person name="Sanchez A."/>
            <person name="Sanders M."/>
            <person name="Subramaniam C."/>
            <person name="Tay Y."/>
            <person name="Dear P."/>
            <person name="Doerig C."/>
            <person name="Gruber A."/>
            <person name="Parkinson J."/>
            <person name="Shirley M."/>
            <person name="Wan K.L."/>
            <person name="Berriman M."/>
            <person name="Tomley F."/>
            <person name="Pain A."/>
        </authorList>
    </citation>
    <scope>NUCLEOTIDE SEQUENCE [LARGE SCALE GENOMIC DNA]</scope>
    <source>
        <strain evidence="2">Houghton</strain>
    </source>
</reference>
<reference evidence="2" key="2">
    <citation type="submission" date="2013-10" db="EMBL/GenBank/DDBJ databases">
        <authorList>
            <person name="Aslett M."/>
        </authorList>
    </citation>
    <scope>NUCLEOTIDE SEQUENCE [LARGE SCALE GENOMIC DNA]</scope>
    <source>
        <strain evidence="2">Houghton</strain>
    </source>
</reference>
<proteinExistence type="predicted"/>
<feature type="compositionally biased region" description="Polar residues" evidence="1">
    <location>
        <begin position="95"/>
        <end position="110"/>
    </location>
</feature>
<feature type="region of interest" description="Disordered" evidence="1">
    <location>
        <begin position="93"/>
        <end position="116"/>
    </location>
</feature>
<keyword evidence="3" id="KW-1185">Reference proteome</keyword>
<dbReference type="GeneID" id="25380800"/>
<evidence type="ECO:0000313" key="2">
    <source>
        <dbReference type="EMBL" id="CDJ30875.1"/>
    </source>
</evidence>
<sequence length="116" mass="12874">MVPTHIQTEERDCERQLPVLSLACTTNSHSSTELSPLEVIIAVIPDSPRYPNMVSHAAAFGWLRVPDAPGNLIHHCVVDCILDKRGEGFLFRGHQLQTEPRSPPKTNSPGRGTRRI</sequence>
<dbReference type="AlphaFoldDB" id="U6JZI0"/>
<protein>
    <submittedName>
        <fullName evidence="2">Uncharacterized protein</fullName>
    </submittedName>
</protein>
<evidence type="ECO:0000313" key="3">
    <source>
        <dbReference type="Proteomes" id="UP000030744"/>
    </source>
</evidence>
<gene>
    <name evidence="2" type="ORF">EMH_0061990</name>
</gene>
<dbReference type="Proteomes" id="UP000030744">
    <property type="component" value="Unassembled WGS sequence"/>
</dbReference>
<accession>U6JZI0</accession>
<name>U6JZI0_9EIME</name>
<dbReference type="RefSeq" id="XP_013353440.1">
    <property type="nucleotide sequence ID" value="XM_013497986.1"/>
</dbReference>